<dbReference type="EMBL" id="BBNU01000001">
    <property type="protein sequence ID" value="GAL77653.1"/>
    <property type="molecule type" value="Genomic_DNA"/>
</dbReference>
<dbReference type="Pfam" id="PF14905">
    <property type="entry name" value="OMP_b-brl_3"/>
    <property type="match status" value="1"/>
</dbReference>
<sequence>MNVLNENNEIYFTYNKSIYRPRYSQLNPFKFFLSDNSYNTGDPNLKPQIDDSFTLGYTLNSKYTFELYYRNENDPSIQITFQDNDSKLLKNIDTNIDRSISYGLDFTTFTPPVMSNWDVYAYSSLFYYENRFTALESNSQLYTTDKWSVYLQMVNYFSFLKDKTLTADVVLTYISPLVNGPSEVSNRTGLDISFRKTFWNNRASLTMGVTDIFNTQNFTQTTKYLNQDILLNSRIENRMFTLGFNYKFGNFRLQTNKKDIESIERDRLN</sequence>
<feature type="domain" description="Outer membrane protein beta-barrel" evidence="1">
    <location>
        <begin position="4"/>
        <end position="246"/>
    </location>
</feature>
<organism evidence="2 3">
    <name type="scientific">Algibacter lectus</name>
    <dbReference type="NCBI Taxonomy" id="221126"/>
    <lineage>
        <taxon>Bacteria</taxon>
        <taxon>Pseudomonadati</taxon>
        <taxon>Bacteroidota</taxon>
        <taxon>Flavobacteriia</taxon>
        <taxon>Flavobacteriales</taxon>
        <taxon>Flavobacteriaceae</taxon>
        <taxon>Algibacter</taxon>
    </lineage>
</organism>
<accession>A0A090WN57</accession>
<reference evidence="2" key="1">
    <citation type="journal article" date="2014" name="Genome Announc.">
        <title>Draft Genome Sequences of Marine Flavobacterium Algibacter lectus Strains SS8 and NR4.</title>
        <authorList>
            <person name="Takatani N."/>
            <person name="Nakanishi M."/>
            <person name="Meirelles P."/>
            <person name="Mino S."/>
            <person name="Suda W."/>
            <person name="Oshima K."/>
            <person name="Hattori M."/>
            <person name="Ohkuma M."/>
            <person name="Hosokawa M."/>
            <person name="Miyashita K."/>
            <person name="Thompson F.L."/>
            <person name="Niwa A."/>
            <person name="Sawabe T."/>
            <person name="Sawabe T."/>
        </authorList>
    </citation>
    <scope>NUCLEOTIDE SEQUENCE [LARGE SCALE GENOMIC DNA]</scope>
    <source>
        <strain evidence="2">JCM 19274</strain>
    </source>
</reference>
<name>A0A090WN57_9FLAO</name>
<proteinExistence type="predicted"/>
<dbReference type="SUPFAM" id="SSF56935">
    <property type="entry name" value="Porins"/>
    <property type="match status" value="1"/>
</dbReference>
<evidence type="ECO:0000259" key="1">
    <source>
        <dbReference type="Pfam" id="PF14905"/>
    </source>
</evidence>
<gene>
    <name evidence="2" type="ORF">JCM19274_5366</name>
</gene>
<comment type="caution">
    <text evidence="2">The sequence shown here is derived from an EMBL/GenBank/DDBJ whole genome shotgun (WGS) entry which is preliminary data.</text>
</comment>
<evidence type="ECO:0000313" key="2">
    <source>
        <dbReference type="EMBL" id="GAL77653.1"/>
    </source>
</evidence>
<dbReference type="AlphaFoldDB" id="A0A090WN57"/>
<evidence type="ECO:0000313" key="3">
    <source>
        <dbReference type="Proteomes" id="UP000029643"/>
    </source>
</evidence>
<protein>
    <submittedName>
        <fullName evidence="2">Putative TonB-dependent receptor</fullName>
    </submittedName>
</protein>
<keyword evidence="2" id="KW-0675">Receptor</keyword>
<dbReference type="Proteomes" id="UP000029643">
    <property type="component" value="Unassembled WGS sequence"/>
</dbReference>
<dbReference type="InterPro" id="IPR041700">
    <property type="entry name" value="OMP_b-brl_3"/>
</dbReference>